<sequence>MPYVAPEVLKGKPYTYTADIYSFGMIMYVMATGRQPFINYAHDEVLVLNICNGIRPEINEKITPKCYIDLMKMCWDSNPDNRPNSLEIKEMIELFCNSLDQEFEKKEQQHYKIEEQFKETQDNRKENLSSIKINQLPSHKQAIYTSRLLNPFTKSLPKHDDNINNNTVEIIDFTN</sequence>
<reference evidence="2 3" key="2">
    <citation type="submission" date="2017-10" db="EMBL/GenBank/DDBJ databases">
        <title>Genome analyses suggest a sexual origin of heterokaryosis in a supposedly ancient asexual fungus.</title>
        <authorList>
            <person name="Corradi N."/>
            <person name="Sedzielewska K."/>
            <person name="Noel J."/>
            <person name="Charron P."/>
            <person name="Farinelli L."/>
            <person name="Marton T."/>
            <person name="Kruger M."/>
            <person name="Pelin A."/>
            <person name="Brachmann A."/>
            <person name="Corradi N."/>
        </authorList>
    </citation>
    <scope>NUCLEOTIDE SEQUENCE [LARGE SCALE GENOMIC DNA]</scope>
    <source>
        <strain evidence="2 3">A1</strain>
    </source>
</reference>
<evidence type="ECO:0000313" key="3">
    <source>
        <dbReference type="Proteomes" id="UP000232688"/>
    </source>
</evidence>
<proteinExistence type="predicted"/>
<dbReference type="VEuPathDB" id="FungiDB:RhiirFUN_001832"/>
<dbReference type="PANTHER" id="PTHR24362:SF309">
    <property type="entry name" value="PROTEIN KINASE DOMAIN-CONTAINING PROTEIN"/>
    <property type="match status" value="1"/>
</dbReference>
<dbReference type="EMBL" id="LLXH01000850">
    <property type="protein sequence ID" value="PKC62505.1"/>
    <property type="molecule type" value="Genomic_DNA"/>
</dbReference>
<gene>
    <name evidence="2" type="ORF">RhiirA1_423726</name>
</gene>
<name>A0A2N0RGS3_9GLOM</name>
<dbReference type="Proteomes" id="UP000232688">
    <property type="component" value="Unassembled WGS sequence"/>
</dbReference>
<reference evidence="2 3" key="1">
    <citation type="submission" date="2017-10" db="EMBL/GenBank/DDBJ databases">
        <title>Extensive intraspecific genome diversity in a model arbuscular mycorrhizal fungus.</title>
        <authorList>
            <person name="Chen E.C.H."/>
            <person name="Morin E."/>
            <person name="Baudet D."/>
            <person name="Noel J."/>
            <person name="Ndikumana S."/>
            <person name="Charron P."/>
            <person name="St-Onge C."/>
            <person name="Giorgi J."/>
            <person name="Grigoriev I.V."/>
            <person name="Roux C."/>
            <person name="Martin F.M."/>
            <person name="Corradi N."/>
        </authorList>
    </citation>
    <scope>NUCLEOTIDE SEQUENCE [LARGE SCALE GENOMIC DNA]</scope>
    <source>
        <strain evidence="2 3">A1</strain>
    </source>
</reference>
<evidence type="ECO:0000313" key="2">
    <source>
        <dbReference type="EMBL" id="PKC62505.1"/>
    </source>
</evidence>
<dbReference type="PROSITE" id="PS50011">
    <property type="entry name" value="PROTEIN_KINASE_DOM"/>
    <property type="match status" value="1"/>
</dbReference>
<dbReference type="GO" id="GO:0004672">
    <property type="term" value="F:protein kinase activity"/>
    <property type="evidence" value="ECO:0007669"/>
    <property type="project" value="InterPro"/>
</dbReference>
<evidence type="ECO:0000259" key="1">
    <source>
        <dbReference type="PROSITE" id="PS50011"/>
    </source>
</evidence>
<dbReference type="GO" id="GO:0005524">
    <property type="term" value="F:ATP binding"/>
    <property type="evidence" value="ECO:0007669"/>
    <property type="project" value="InterPro"/>
</dbReference>
<keyword evidence="2" id="KW-0808">Transferase</keyword>
<feature type="domain" description="Protein kinase" evidence="1">
    <location>
        <begin position="1"/>
        <end position="95"/>
    </location>
</feature>
<dbReference type="Pfam" id="PF07714">
    <property type="entry name" value="PK_Tyr_Ser-Thr"/>
    <property type="match status" value="1"/>
</dbReference>
<feature type="non-terminal residue" evidence="2">
    <location>
        <position position="175"/>
    </location>
</feature>
<dbReference type="InterPro" id="IPR000719">
    <property type="entry name" value="Prot_kinase_dom"/>
</dbReference>
<organism evidence="2 3">
    <name type="scientific">Rhizophagus irregularis</name>
    <dbReference type="NCBI Taxonomy" id="588596"/>
    <lineage>
        <taxon>Eukaryota</taxon>
        <taxon>Fungi</taxon>
        <taxon>Fungi incertae sedis</taxon>
        <taxon>Mucoromycota</taxon>
        <taxon>Glomeromycotina</taxon>
        <taxon>Glomeromycetes</taxon>
        <taxon>Glomerales</taxon>
        <taxon>Glomeraceae</taxon>
        <taxon>Rhizophagus</taxon>
    </lineage>
</organism>
<dbReference type="AlphaFoldDB" id="A0A2N0RGS3"/>
<dbReference type="VEuPathDB" id="FungiDB:RhiirA1_423726"/>
<dbReference type="VEuPathDB" id="FungiDB:FUN_022810"/>
<keyword evidence="2" id="KW-0418">Kinase</keyword>
<dbReference type="SUPFAM" id="SSF56112">
    <property type="entry name" value="Protein kinase-like (PK-like)"/>
    <property type="match status" value="1"/>
</dbReference>
<dbReference type="Gene3D" id="1.10.510.10">
    <property type="entry name" value="Transferase(Phosphotransferase) domain 1"/>
    <property type="match status" value="1"/>
</dbReference>
<dbReference type="InterPro" id="IPR001245">
    <property type="entry name" value="Ser-Thr/Tyr_kinase_cat_dom"/>
</dbReference>
<protein>
    <submittedName>
        <fullName evidence="2">Kinase-like protein</fullName>
    </submittedName>
</protein>
<accession>A0A2N0RGS3</accession>
<comment type="caution">
    <text evidence="2">The sequence shown here is derived from an EMBL/GenBank/DDBJ whole genome shotgun (WGS) entry which is preliminary data.</text>
</comment>
<dbReference type="PANTHER" id="PTHR24362">
    <property type="entry name" value="SERINE/THREONINE-PROTEIN KINASE NEK"/>
    <property type="match status" value="1"/>
</dbReference>
<dbReference type="InterPro" id="IPR011009">
    <property type="entry name" value="Kinase-like_dom_sf"/>
</dbReference>